<evidence type="ECO:0000313" key="2">
    <source>
        <dbReference type="Proteomes" id="UP000655016"/>
    </source>
</evidence>
<evidence type="ECO:0000313" key="1">
    <source>
        <dbReference type="EMBL" id="GGF21786.1"/>
    </source>
</evidence>
<gene>
    <name evidence="1" type="ORF">GCM10011518_33670</name>
</gene>
<protein>
    <submittedName>
        <fullName evidence="1">Uncharacterized protein</fullName>
    </submittedName>
</protein>
<proteinExistence type="predicted"/>
<accession>A0ABQ1UNW3</accession>
<organism evidence="1 2">
    <name type="scientific">Flavobacterium limi</name>
    <dbReference type="NCBI Taxonomy" id="2045105"/>
    <lineage>
        <taxon>Bacteria</taxon>
        <taxon>Pseudomonadati</taxon>
        <taxon>Bacteroidota</taxon>
        <taxon>Flavobacteriia</taxon>
        <taxon>Flavobacteriales</taxon>
        <taxon>Flavobacteriaceae</taxon>
        <taxon>Flavobacterium</taxon>
    </lineage>
</organism>
<comment type="caution">
    <text evidence="1">The sequence shown here is derived from an EMBL/GenBank/DDBJ whole genome shotgun (WGS) entry which is preliminary data.</text>
</comment>
<keyword evidence="2" id="KW-1185">Reference proteome</keyword>
<reference evidence="2" key="1">
    <citation type="journal article" date="2019" name="Int. J. Syst. Evol. Microbiol.">
        <title>The Global Catalogue of Microorganisms (GCM) 10K type strain sequencing project: providing services to taxonomists for standard genome sequencing and annotation.</title>
        <authorList>
            <consortium name="The Broad Institute Genomics Platform"/>
            <consortium name="The Broad Institute Genome Sequencing Center for Infectious Disease"/>
            <person name="Wu L."/>
            <person name="Ma J."/>
        </authorList>
    </citation>
    <scope>NUCLEOTIDE SEQUENCE [LARGE SCALE GENOMIC DNA]</scope>
    <source>
        <strain evidence="2">CGMCC 1.16060</strain>
    </source>
</reference>
<dbReference type="EMBL" id="BMKP01000008">
    <property type="protein sequence ID" value="GGF21786.1"/>
    <property type="molecule type" value="Genomic_DNA"/>
</dbReference>
<sequence>MKSHKLSVRQAYTQRIYLIKTVVNQIFDFKDNVSVMSGIISWLFGFQFNQYVLIFNAKLQLLK</sequence>
<name>A0ABQ1UNW3_9FLAO</name>
<dbReference type="Proteomes" id="UP000655016">
    <property type="component" value="Unassembled WGS sequence"/>
</dbReference>